<sequence>MKTTDAAPSAQDAATPGTASIATRSLKVAAGLFTVLIGLTLCTLIDGSELQAAEPIWSNQITPLSRRQGAEIRPVRLLYEVSWSKWLQAGTIRMNFDPQQGAAVQARAKTRSSGPVRAFWPYEGSTRTTISAKTLYPSRFEHTQREHDERAEYRATYRNDRMRVESSLTPTDGRDTEHETRVYELGQIRDILSTLLYLQQTELRDGKDIVLLVQPLDRLYLVTFEVVGSEARMVFDKTWKTKKLEIRIRKITDDFQLAPYTKMRRATIWLSDDDYRVPVEIQADLRIGFVSVRLASLDAPQRR</sequence>
<evidence type="ECO:0000313" key="2">
    <source>
        <dbReference type="Proteomes" id="UP001597337"/>
    </source>
</evidence>
<protein>
    <submittedName>
        <fullName evidence="1">DUF3108 domain-containing protein</fullName>
    </submittedName>
</protein>
<reference evidence="2" key="1">
    <citation type="journal article" date="2019" name="Int. J. Syst. Evol. Microbiol.">
        <title>The Global Catalogue of Microorganisms (GCM) 10K type strain sequencing project: providing services to taxonomists for standard genome sequencing and annotation.</title>
        <authorList>
            <consortium name="The Broad Institute Genomics Platform"/>
            <consortium name="The Broad Institute Genome Sequencing Center for Infectious Disease"/>
            <person name="Wu L."/>
            <person name="Ma J."/>
        </authorList>
    </citation>
    <scope>NUCLEOTIDE SEQUENCE [LARGE SCALE GENOMIC DNA]</scope>
    <source>
        <strain evidence="2">KACC 12597</strain>
    </source>
</reference>
<dbReference type="RefSeq" id="WP_386028644.1">
    <property type="nucleotide sequence ID" value="NZ_JBHUHX010000059.1"/>
</dbReference>
<dbReference type="Proteomes" id="UP001597337">
    <property type="component" value="Unassembled WGS sequence"/>
</dbReference>
<gene>
    <name evidence="1" type="ORF">ACFSJC_18330</name>
</gene>
<dbReference type="Pfam" id="PF11306">
    <property type="entry name" value="DUF3108"/>
    <property type="match status" value="1"/>
</dbReference>
<dbReference type="InterPro" id="IPR021457">
    <property type="entry name" value="DUF3108"/>
</dbReference>
<keyword evidence="2" id="KW-1185">Reference proteome</keyword>
<evidence type="ECO:0000313" key="1">
    <source>
        <dbReference type="EMBL" id="MFD2113809.1"/>
    </source>
</evidence>
<dbReference type="EMBL" id="JBHUHX010000059">
    <property type="protein sequence ID" value="MFD2113809.1"/>
    <property type="molecule type" value="Genomic_DNA"/>
</dbReference>
<proteinExistence type="predicted"/>
<comment type="caution">
    <text evidence="1">The sequence shown here is derived from an EMBL/GenBank/DDBJ whole genome shotgun (WGS) entry which is preliminary data.</text>
</comment>
<organism evidence="1 2">
    <name type="scientific">Thiorhodococcus fuscus</name>
    <dbReference type="NCBI Taxonomy" id="527200"/>
    <lineage>
        <taxon>Bacteria</taxon>
        <taxon>Pseudomonadati</taxon>
        <taxon>Pseudomonadota</taxon>
        <taxon>Gammaproteobacteria</taxon>
        <taxon>Chromatiales</taxon>
        <taxon>Chromatiaceae</taxon>
        <taxon>Thiorhodococcus</taxon>
    </lineage>
</organism>
<accession>A0ABW4YEC2</accession>
<name>A0ABW4YEC2_9GAMM</name>